<dbReference type="GO" id="GO:0006465">
    <property type="term" value="P:signal peptide processing"/>
    <property type="evidence" value="ECO:0007669"/>
    <property type="project" value="UniProtKB-UniRule"/>
</dbReference>
<keyword evidence="13" id="KW-1185">Reference proteome</keyword>
<name>A0A6H0Y576_9PEZI</name>
<feature type="region of interest" description="Disordered" evidence="10">
    <location>
        <begin position="222"/>
        <end position="248"/>
    </location>
</feature>
<dbReference type="EMBL" id="CP051143">
    <property type="protein sequence ID" value="QIX02197.1"/>
    <property type="molecule type" value="Genomic_DNA"/>
</dbReference>
<evidence type="ECO:0000256" key="2">
    <source>
        <dbReference type="ARBA" id="ARBA00009289"/>
    </source>
</evidence>
<dbReference type="OrthoDB" id="10261524at2759"/>
<dbReference type="PANTHER" id="PTHR12804:SF0">
    <property type="entry name" value="SIGNAL PEPTIDASE COMPLEX SUBUNIT 3"/>
    <property type="match status" value="1"/>
</dbReference>
<evidence type="ECO:0000256" key="6">
    <source>
        <dbReference type="ARBA" id="ARBA00022989"/>
    </source>
</evidence>
<evidence type="ECO:0000256" key="11">
    <source>
        <dbReference type="SAM" id="Phobius"/>
    </source>
</evidence>
<protein>
    <recommendedName>
        <fullName evidence="9">Signal peptidase subunit 3</fullName>
    </recommendedName>
</protein>
<gene>
    <name evidence="12" type="ORF">AMS68_007714</name>
</gene>
<keyword evidence="3 11" id="KW-0812">Transmembrane</keyword>
<evidence type="ECO:0000256" key="5">
    <source>
        <dbReference type="ARBA" id="ARBA00022968"/>
    </source>
</evidence>
<sequence length="248" mass="27634">MHSLSQRAQNVFSYFSSVAVAVAIAVALSVLVQPQTPKAALQLKNVQVVTGRPHYYSKKREEYAHVRFDLDADLSSLFHWNTKQIFAYVTASYPSSSPDTIPPSEIVIWDAVIPASNAPFHANTYVHPEGKSMMKVKSRTSKQKKGLAWPAGTQPGILRLFGQKPKYQITDISGKIAERQNATLTLHWNIQPWVGAMVWTNRQTIGRWQGLQGGQSKAFDFPALKTADTKKEDLKTERGAEARRGKPS</sequence>
<comment type="similarity">
    <text evidence="2 9">Belongs to the SPCS3 family.</text>
</comment>
<dbReference type="Proteomes" id="UP000503462">
    <property type="component" value="Chromosome 5"/>
</dbReference>
<dbReference type="InterPro" id="IPR007653">
    <property type="entry name" value="SPC3"/>
</dbReference>
<comment type="function">
    <text evidence="8">Essential component of the signal peptidase complex (SPC) which catalyzes the cleavage of N-terminal signal sequences from nascent proteins as they are translocated into the lumen of the endoplasmic reticulum. Essential for the SPC catalytic activity, possibly by stabilizing and positioning the active center of the complex close to the lumenal surface. Essential for viability.</text>
</comment>
<dbReference type="GO" id="GO:0005787">
    <property type="term" value="C:signal peptidase complex"/>
    <property type="evidence" value="ECO:0007669"/>
    <property type="project" value="UniProtKB-UniRule"/>
</dbReference>
<dbReference type="PIRSF" id="PIRSF016089">
    <property type="entry name" value="SPC22"/>
    <property type="match status" value="1"/>
</dbReference>
<evidence type="ECO:0000256" key="9">
    <source>
        <dbReference type="PIRNR" id="PIRNR016089"/>
    </source>
</evidence>
<organism evidence="12 13">
    <name type="scientific">Peltaster fructicola</name>
    <dbReference type="NCBI Taxonomy" id="286661"/>
    <lineage>
        <taxon>Eukaryota</taxon>
        <taxon>Fungi</taxon>
        <taxon>Dikarya</taxon>
        <taxon>Ascomycota</taxon>
        <taxon>Pezizomycotina</taxon>
        <taxon>Dothideomycetes</taxon>
        <taxon>Dothideomycetes incertae sedis</taxon>
        <taxon>Peltaster</taxon>
    </lineage>
</organism>
<evidence type="ECO:0000256" key="8">
    <source>
        <dbReference type="ARBA" id="ARBA00045670"/>
    </source>
</evidence>
<evidence type="ECO:0000256" key="10">
    <source>
        <dbReference type="SAM" id="MobiDB-lite"/>
    </source>
</evidence>
<evidence type="ECO:0000256" key="7">
    <source>
        <dbReference type="ARBA" id="ARBA00023136"/>
    </source>
</evidence>
<dbReference type="Pfam" id="PF04573">
    <property type="entry name" value="SPC22"/>
    <property type="match status" value="2"/>
</dbReference>
<feature type="transmembrane region" description="Helical" evidence="11">
    <location>
        <begin position="12"/>
        <end position="32"/>
    </location>
</feature>
<comment type="subcellular location">
    <subcellularLocation>
        <location evidence="1">Endoplasmic reticulum membrane</location>
        <topology evidence="1">Single-pass type II membrane protein</topology>
    </subcellularLocation>
</comment>
<evidence type="ECO:0000256" key="3">
    <source>
        <dbReference type="ARBA" id="ARBA00022692"/>
    </source>
</evidence>
<accession>A0A6H0Y576</accession>
<dbReference type="AlphaFoldDB" id="A0A6H0Y576"/>
<keyword evidence="7 9" id="KW-0472">Membrane</keyword>
<evidence type="ECO:0000256" key="1">
    <source>
        <dbReference type="ARBA" id="ARBA00004648"/>
    </source>
</evidence>
<dbReference type="GO" id="GO:0045047">
    <property type="term" value="P:protein targeting to ER"/>
    <property type="evidence" value="ECO:0007669"/>
    <property type="project" value="TreeGrafter"/>
</dbReference>
<keyword evidence="4 9" id="KW-0256">Endoplasmic reticulum</keyword>
<evidence type="ECO:0000313" key="13">
    <source>
        <dbReference type="Proteomes" id="UP000503462"/>
    </source>
</evidence>
<feature type="compositionally biased region" description="Basic and acidic residues" evidence="10">
    <location>
        <begin position="227"/>
        <end position="248"/>
    </location>
</feature>
<evidence type="ECO:0000256" key="4">
    <source>
        <dbReference type="ARBA" id="ARBA00022824"/>
    </source>
</evidence>
<reference evidence="12 13" key="1">
    <citation type="journal article" date="2016" name="Sci. Rep.">
        <title>Peltaster fructicola genome reveals evolution from an invasive phytopathogen to an ectophytic parasite.</title>
        <authorList>
            <person name="Xu C."/>
            <person name="Chen H."/>
            <person name="Gleason M.L."/>
            <person name="Xu J.R."/>
            <person name="Liu H."/>
            <person name="Zhang R."/>
            <person name="Sun G."/>
        </authorList>
    </citation>
    <scope>NUCLEOTIDE SEQUENCE [LARGE SCALE GENOMIC DNA]</scope>
    <source>
        <strain evidence="12 13">LNHT1506</strain>
    </source>
</reference>
<evidence type="ECO:0000313" key="12">
    <source>
        <dbReference type="EMBL" id="QIX02197.1"/>
    </source>
</evidence>
<keyword evidence="5" id="KW-0735">Signal-anchor</keyword>
<dbReference type="PANTHER" id="PTHR12804">
    <property type="entry name" value="MICROSOMAL SIGNAL PEPTIDASE 23 KD SUBUNIT SPC22/23"/>
    <property type="match status" value="1"/>
</dbReference>
<proteinExistence type="inferred from homology"/>
<keyword evidence="6 11" id="KW-1133">Transmembrane helix</keyword>